<reference evidence="5 6" key="1">
    <citation type="journal article" date="2008" name="Science">
        <title>The Physcomitrella genome reveals evolutionary insights into the conquest of land by plants.</title>
        <authorList>
            <person name="Rensing S."/>
            <person name="Lang D."/>
            <person name="Zimmer A."/>
            <person name="Terry A."/>
            <person name="Salamov A."/>
            <person name="Shapiro H."/>
            <person name="Nishiyama T."/>
            <person name="Perroud P.-F."/>
            <person name="Lindquist E."/>
            <person name="Kamisugi Y."/>
            <person name="Tanahashi T."/>
            <person name="Sakakibara K."/>
            <person name="Fujita T."/>
            <person name="Oishi K."/>
            <person name="Shin-I T."/>
            <person name="Kuroki Y."/>
            <person name="Toyoda A."/>
            <person name="Suzuki Y."/>
            <person name="Hashimoto A."/>
            <person name="Yamaguchi K."/>
            <person name="Sugano A."/>
            <person name="Kohara Y."/>
            <person name="Fujiyama A."/>
            <person name="Anterola A."/>
            <person name="Aoki S."/>
            <person name="Ashton N."/>
            <person name="Barbazuk W.B."/>
            <person name="Barker E."/>
            <person name="Bennetzen J."/>
            <person name="Bezanilla M."/>
            <person name="Blankenship R."/>
            <person name="Cho S.H."/>
            <person name="Dutcher S."/>
            <person name="Estelle M."/>
            <person name="Fawcett J.A."/>
            <person name="Gundlach H."/>
            <person name="Hanada K."/>
            <person name="Heyl A."/>
            <person name="Hicks K.A."/>
            <person name="Hugh J."/>
            <person name="Lohr M."/>
            <person name="Mayer K."/>
            <person name="Melkozernov A."/>
            <person name="Murata T."/>
            <person name="Nelson D."/>
            <person name="Pils B."/>
            <person name="Prigge M."/>
            <person name="Reiss B."/>
            <person name="Renner T."/>
            <person name="Rombauts S."/>
            <person name="Rushton P."/>
            <person name="Sanderfoot A."/>
            <person name="Schween G."/>
            <person name="Shiu S.-H."/>
            <person name="Stueber K."/>
            <person name="Theodoulou F.L."/>
            <person name="Tu H."/>
            <person name="Van de Peer Y."/>
            <person name="Verrier P.J."/>
            <person name="Waters E."/>
            <person name="Wood A."/>
            <person name="Yang L."/>
            <person name="Cove D."/>
            <person name="Cuming A."/>
            <person name="Hasebe M."/>
            <person name="Lucas S."/>
            <person name="Mishler D.B."/>
            <person name="Reski R."/>
            <person name="Grigoriev I."/>
            <person name="Quatrano R.S."/>
            <person name="Boore J.L."/>
        </authorList>
    </citation>
    <scope>NUCLEOTIDE SEQUENCE [LARGE SCALE GENOMIC DNA]</scope>
    <source>
        <strain evidence="5 6">cv. Gransden 2004</strain>
    </source>
</reference>
<dbReference type="PROSITE" id="PS51742">
    <property type="entry name" value="PPC"/>
    <property type="match status" value="1"/>
</dbReference>
<keyword evidence="2" id="KW-0804">Transcription</keyword>
<dbReference type="SUPFAM" id="SSF117856">
    <property type="entry name" value="AF0104/ALDC/Ptd012-like"/>
    <property type="match status" value="1"/>
</dbReference>
<proteinExistence type="predicted"/>
<evidence type="ECO:0000313" key="6">
    <source>
        <dbReference type="Proteomes" id="UP000006727"/>
    </source>
</evidence>
<dbReference type="InterPro" id="IPR017956">
    <property type="entry name" value="AT_hook_DNA-bd_motif"/>
</dbReference>
<keyword evidence="2" id="KW-0238">DNA-binding</keyword>
<dbReference type="GO" id="GO:0003680">
    <property type="term" value="F:minor groove of adenine-thymine-rich DNA binding"/>
    <property type="evidence" value="ECO:0007669"/>
    <property type="project" value="UniProtKB-UniRule"/>
</dbReference>
<dbReference type="PANTHER" id="PTHR31500">
    <property type="entry name" value="AT-HOOK MOTIF NUCLEAR-LOCALIZED PROTEIN 9"/>
    <property type="match status" value="1"/>
</dbReference>
<comment type="subcellular location">
    <subcellularLocation>
        <location evidence="2">Nucleus</location>
    </subcellularLocation>
</comment>
<dbReference type="EnsemblPlants" id="Pp3c13_19440V3.2">
    <property type="protein sequence ID" value="Pp3c13_19440V3.2"/>
    <property type="gene ID" value="Pp3c13_19440"/>
</dbReference>
<dbReference type="InterPro" id="IPR039605">
    <property type="entry name" value="AHL"/>
</dbReference>
<dbReference type="SMART" id="SM00384">
    <property type="entry name" value="AT_hook"/>
    <property type="match status" value="2"/>
</dbReference>
<dbReference type="AlphaFoldDB" id="A0A7I4ALV2"/>
<keyword evidence="2" id="KW-0805">Transcription regulation</keyword>
<dbReference type="InterPro" id="IPR005175">
    <property type="entry name" value="PPC_dom"/>
</dbReference>
<dbReference type="GO" id="GO:0005634">
    <property type="term" value="C:nucleus"/>
    <property type="evidence" value="ECO:0007669"/>
    <property type="project" value="UniProtKB-SubCell"/>
</dbReference>
<comment type="function">
    <text evidence="1 2">Transcription factor that specifically binds AT-rich DNA sequences related to the nuclear matrix attachment regions (MARs).</text>
</comment>
<dbReference type="Gramene" id="Pp3c13_19440V3.2">
    <property type="protein sequence ID" value="Pp3c13_19440V3.2"/>
    <property type="gene ID" value="Pp3c13_19440"/>
</dbReference>
<feature type="domain" description="PPC" evidence="4">
    <location>
        <begin position="164"/>
        <end position="305"/>
    </location>
</feature>
<dbReference type="Proteomes" id="UP000006727">
    <property type="component" value="Chromosome 13"/>
</dbReference>
<dbReference type="Pfam" id="PF03479">
    <property type="entry name" value="PCC"/>
    <property type="match status" value="1"/>
</dbReference>
<feature type="region of interest" description="Disordered" evidence="3">
    <location>
        <begin position="127"/>
        <end position="149"/>
    </location>
</feature>
<dbReference type="EMBL" id="ABEU02000013">
    <property type="status" value="NOT_ANNOTATED_CDS"/>
    <property type="molecule type" value="Genomic_DNA"/>
</dbReference>
<gene>
    <name evidence="5" type="primary">LOC112290566</name>
</gene>
<keyword evidence="6" id="KW-1185">Reference proteome</keyword>
<dbReference type="PANTHER" id="PTHR31500:SF57">
    <property type="entry name" value="AT-HOOK MOTIF NUCLEAR-LOCALIZED PROTEIN 10"/>
    <property type="match status" value="1"/>
</dbReference>
<evidence type="ECO:0000313" key="5">
    <source>
        <dbReference type="EnsemblPlants" id="Pp3c13_19440V3.2"/>
    </source>
</evidence>
<dbReference type="FunCoup" id="A0A7I4ALV2">
    <property type="interactions" value="761"/>
</dbReference>
<reference evidence="5 6" key="2">
    <citation type="journal article" date="2018" name="Plant J.">
        <title>The Physcomitrella patens chromosome-scale assembly reveals moss genome structure and evolution.</title>
        <authorList>
            <person name="Lang D."/>
            <person name="Ullrich K.K."/>
            <person name="Murat F."/>
            <person name="Fuchs J."/>
            <person name="Jenkins J."/>
            <person name="Haas F.B."/>
            <person name="Piednoel M."/>
            <person name="Gundlach H."/>
            <person name="Van Bel M."/>
            <person name="Meyberg R."/>
            <person name="Vives C."/>
            <person name="Morata J."/>
            <person name="Symeonidi A."/>
            <person name="Hiss M."/>
            <person name="Muchero W."/>
            <person name="Kamisugi Y."/>
            <person name="Saleh O."/>
            <person name="Blanc G."/>
            <person name="Decker E.L."/>
            <person name="van Gessel N."/>
            <person name="Grimwood J."/>
            <person name="Hayes R.D."/>
            <person name="Graham S.W."/>
            <person name="Gunter L.E."/>
            <person name="McDaniel S.F."/>
            <person name="Hoernstein S.N.W."/>
            <person name="Larsson A."/>
            <person name="Li F.W."/>
            <person name="Perroud P.F."/>
            <person name="Phillips J."/>
            <person name="Ranjan P."/>
            <person name="Rokshar D.S."/>
            <person name="Rothfels C.J."/>
            <person name="Schneider L."/>
            <person name="Shu S."/>
            <person name="Stevenson D.W."/>
            <person name="Thummler F."/>
            <person name="Tillich M."/>
            <person name="Villarreal Aguilar J.C."/>
            <person name="Widiez T."/>
            <person name="Wong G.K."/>
            <person name="Wymore A."/>
            <person name="Zhang Y."/>
            <person name="Zimmer A.D."/>
            <person name="Quatrano R.S."/>
            <person name="Mayer K.F.X."/>
            <person name="Goodstein D."/>
            <person name="Casacuberta J.M."/>
            <person name="Vandepoele K."/>
            <person name="Reski R."/>
            <person name="Cuming A.C."/>
            <person name="Tuskan G.A."/>
            <person name="Maumus F."/>
            <person name="Salse J."/>
            <person name="Schmutz J."/>
            <person name="Rensing S.A."/>
        </authorList>
    </citation>
    <scope>NUCLEOTIDE SEQUENCE [LARGE SCALE GENOMIC DNA]</scope>
    <source>
        <strain evidence="5 6">cv. Gransden 2004</strain>
    </source>
</reference>
<name>A0A7I4ALV2_PHYPA</name>
<feature type="compositionally biased region" description="Polar residues" evidence="3">
    <location>
        <begin position="51"/>
        <end position="66"/>
    </location>
</feature>
<comment type="domain">
    <text evidence="2">The PPC domain mediates interactions between AHL proteins.</text>
</comment>
<evidence type="ECO:0000256" key="2">
    <source>
        <dbReference type="RuleBase" id="RU367031"/>
    </source>
</evidence>
<evidence type="ECO:0000256" key="3">
    <source>
        <dbReference type="SAM" id="MobiDB-lite"/>
    </source>
</evidence>
<keyword evidence="2" id="KW-0539">Nucleus</keyword>
<reference evidence="5" key="3">
    <citation type="submission" date="2020-12" db="UniProtKB">
        <authorList>
            <consortium name="EnsemblPlants"/>
        </authorList>
    </citation>
    <scope>IDENTIFICATION</scope>
</reference>
<feature type="region of interest" description="Disordered" evidence="3">
    <location>
        <begin position="1"/>
        <end position="66"/>
    </location>
</feature>
<evidence type="ECO:0000256" key="1">
    <source>
        <dbReference type="ARBA" id="ARBA00003687"/>
    </source>
</evidence>
<dbReference type="InParanoid" id="A0A7I4ALV2"/>
<organism evidence="5 6">
    <name type="scientific">Physcomitrium patens</name>
    <name type="common">Spreading-leaved earth moss</name>
    <name type="synonym">Physcomitrella patens</name>
    <dbReference type="NCBI Taxonomy" id="3218"/>
    <lineage>
        <taxon>Eukaryota</taxon>
        <taxon>Viridiplantae</taxon>
        <taxon>Streptophyta</taxon>
        <taxon>Embryophyta</taxon>
        <taxon>Bryophyta</taxon>
        <taxon>Bryophytina</taxon>
        <taxon>Bryopsida</taxon>
        <taxon>Funariidae</taxon>
        <taxon>Funariales</taxon>
        <taxon>Funariaceae</taxon>
        <taxon>Physcomitrium</taxon>
    </lineage>
</organism>
<dbReference type="CDD" id="cd11378">
    <property type="entry name" value="DUF296"/>
    <property type="match status" value="1"/>
</dbReference>
<feature type="compositionally biased region" description="Gly residues" evidence="3">
    <location>
        <begin position="21"/>
        <end position="32"/>
    </location>
</feature>
<dbReference type="Gene3D" id="3.30.1330.80">
    <property type="entry name" value="Hypothetical protein, similar to alpha- acetolactate decarboxylase, domain 2"/>
    <property type="match status" value="1"/>
</dbReference>
<protein>
    <recommendedName>
        <fullName evidence="2">AT-hook motif nuclear-localized protein</fullName>
    </recommendedName>
</protein>
<sequence>DRQVAFGNFLRELGGEKSGPKSGGMDGAGPGQGSHPPVGLRPHTPIPVSGAGSSTLQGGSSVSNASVPMAPRMEMTIGGSPLQRSLLPLKRKRGRPRKYATGDTPQVTASGLGNISLFSALAKQIAAPYTPPPNKSEKRGRGRPVGSTKKQQLANLGVVLAGTGKSFTPHILTVSTGEDASSKIMQFAQHGPRAMCVLSANGAVSNVMLRQDSSSGGTVTYEGRYEILSLSGSYLPTDGEDGEKQRTGSVSVSLAGSDGRVFGGRVAGVLMAASPIQETHPPLERLLQCNEYQHPKVQVLDLEKGLRRHLQVVRHLNKDHKLLAYSNLLKAGALHHMCPFWGTTGEQISTYLWQGESCFFWRRRVLLQRQPFFVAFCCSGIEISFKEKVGCEVGHWPRREGIGYVYSLFSKLAIPVWPSPTTNGFSDSGYQQRS</sequence>
<accession>A0A7I4ALV2</accession>
<evidence type="ECO:0000259" key="4">
    <source>
        <dbReference type="PROSITE" id="PS51742"/>
    </source>
</evidence>